<dbReference type="PATRIC" id="fig|472175.3.peg.236"/>
<organism evidence="3 4">
    <name type="scientific">Nitratireductor basaltis</name>
    <dbReference type="NCBI Taxonomy" id="472175"/>
    <lineage>
        <taxon>Bacteria</taxon>
        <taxon>Pseudomonadati</taxon>
        <taxon>Pseudomonadota</taxon>
        <taxon>Alphaproteobacteria</taxon>
        <taxon>Hyphomicrobiales</taxon>
        <taxon>Phyllobacteriaceae</taxon>
        <taxon>Nitratireductor</taxon>
    </lineage>
</organism>
<dbReference type="EMBL" id="JMQM01000001">
    <property type="protein sequence ID" value="KFB09214.1"/>
    <property type="molecule type" value="Genomic_DNA"/>
</dbReference>
<accession>A0A084U8C8</accession>
<name>A0A084U8C8_9HYPH</name>
<feature type="compositionally biased region" description="Basic and acidic residues" evidence="1">
    <location>
        <begin position="37"/>
        <end position="51"/>
    </location>
</feature>
<evidence type="ECO:0000256" key="1">
    <source>
        <dbReference type="SAM" id="MobiDB-lite"/>
    </source>
</evidence>
<keyword evidence="2" id="KW-0472">Membrane</keyword>
<keyword evidence="2" id="KW-1133">Transmembrane helix</keyword>
<dbReference type="AlphaFoldDB" id="A0A084U8C8"/>
<evidence type="ECO:0000313" key="3">
    <source>
        <dbReference type="EMBL" id="KFB09214.1"/>
    </source>
</evidence>
<dbReference type="Proteomes" id="UP000053675">
    <property type="component" value="Unassembled WGS sequence"/>
</dbReference>
<gene>
    <name evidence="3" type="ORF">EL18_00229</name>
</gene>
<feature type="region of interest" description="Disordered" evidence="1">
    <location>
        <begin position="37"/>
        <end position="60"/>
    </location>
</feature>
<evidence type="ECO:0000313" key="4">
    <source>
        <dbReference type="Proteomes" id="UP000053675"/>
    </source>
</evidence>
<protein>
    <submittedName>
        <fullName evidence="3">Uncharacterized protein</fullName>
    </submittedName>
</protein>
<keyword evidence="2" id="KW-0812">Transmembrane</keyword>
<feature type="transmembrane region" description="Helical" evidence="2">
    <location>
        <begin position="6"/>
        <end position="29"/>
    </location>
</feature>
<keyword evidence="4" id="KW-1185">Reference proteome</keyword>
<dbReference type="RefSeq" id="WP_152552926.1">
    <property type="nucleotide sequence ID" value="NZ_JMQM01000001.1"/>
</dbReference>
<evidence type="ECO:0000256" key="2">
    <source>
        <dbReference type="SAM" id="Phobius"/>
    </source>
</evidence>
<comment type="caution">
    <text evidence="3">The sequence shown here is derived from an EMBL/GenBank/DDBJ whole genome shotgun (WGS) entry which is preliminary data.</text>
</comment>
<reference evidence="3 4" key="1">
    <citation type="submission" date="2014-05" db="EMBL/GenBank/DDBJ databases">
        <title>Draft Genome Sequence of Nitratireductor basaltis Strain UMTGB225, A Marine Bacterium Isolated from Green Barrel Tunicate.</title>
        <authorList>
            <person name="Gan H.Y."/>
        </authorList>
    </citation>
    <scope>NUCLEOTIDE SEQUENCE [LARGE SCALE GENOMIC DNA]</scope>
    <source>
        <strain evidence="3 4">UMTGB225</strain>
    </source>
</reference>
<sequence length="60" mass="6927">MIHSSNFLWLLTVAGGPIILGIAVIYAVMRRRRLKASEKIRQHEGTERVYQDDPTMPPRH</sequence>
<proteinExistence type="predicted"/>